<feature type="compositionally biased region" description="Acidic residues" evidence="2">
    <location>
        <begin position="243"/>
        <end position="272"/>
    </location>
</feature>
<feature type="compositionally biased region" description="Acidic residues" evidence="2">
    <location>
        <begin position="311"/>
        <end position="324"/>
    </location>
</feature>
<feature type="compositionally biased region" description="Acidic residues" evidence="2">
    <location>
        <begin position="193"/>
        <end position="216"/>
    </location>
</feature>
<feature type="region of interest" description="Disordered" evidence="2">
    <location>
        <begin position="155"/>
        <end position="529"/>
    </location>
</feature>
<comment type="caution">
    <text evidence="4">The sequence shown here is derived from an EMBL/GenBank/DDBJ whole genome shotgun (WGS) entry which is preliminary data.</text>
</comment>
<dbReference type="Proteomes" id="UP000642509">
    <property type="component" value="Unassembled WGS sequence"/>
</dbReference>
<evidence type="ECO:0000256" key="1">
    <source>
        <dbReference type="ARBA" id="ARBA00022553"/>
    </source>
</evidence>
<dbReference type="CDD" id="cd00060">
    <property type="entry name" value="FHA"/>
    <property type="match status" value="1"/>
</dbReference>
<evidence type="ECO:0000259" key="3">
    <source>
        <dbReference type="PROSITE" id="PS50006"/>
    </source>
</evidence>
<name>A0ABQ2LNK7_9MICC</name>
<dbReference type="SUPFAM" id="SSF49879">
    <property type="entry name" value="SMAD/FHA domain"/>
    <property type="match status" value="1"/>
</dbReference>
<sequence>MTMSQTAKVRYSAGPWLGLVRGRCLVALPADASEETAAVAWDLLAGTPGVERLLATVLSGRLDLTGLPSFAIVSFRDGTTLHAILRGDVALRMNCTDGSHTELIGTGVATWNERVVHGVESFELLVDDAVADVENLPLESGAVRLASVRADLVLRSESSSDEAEAEAEADKPGEADEAVADDHAVPAVGRADDAEESSTDAVEDEETSGMDEDVDADASPAPAEDIDDDAATFEVDAATSDVEGGESADEDRDADDADEAGPENESEPELEPDINATIAPGPRSELSDAEPEQATATTGETTRVQPSTETTDAEDPDENADESGDVNGEKEQTYDGAGTGTDEVDDRTIAGPPASPSAVEAASEGQSRPSGAVPGPQELIDSVPWLAAARRTVPAQPPEPAASEMVEVPADLGMTVAPEQSPDDHSDDHPHDHPESRSDAAVGTRTNAQDADDADTVMSPSAPGLTPIPAPIPAPPAPPAGPASGPAGTAAMEEDHDGETVMKSDLDLQDLPPNAPAPAPVPPPATGPVVLARQCSQGHANPPTSATCGICGQSLSGEAQQLRRPSLGRIRMSTGEVVELDRPAVIGRQPQAHRVGSGTMPRMLQVRSPNGDISRSHCEVVLEGWHVQLRDLKATNGTVLIREGQAPRRLGQGESLMVLDGDIADLGDGVSLRFEGLL</sequence>
<feature type="compositionally biased region" description="Pro residues" evidence="2">
    <location>
        <begin position="466"/>
        <end position="481"/>
    </location>
</feature>
<feature type="compositionally biased region" description="Polar residues" evidence="2">
    <location>
        <begin position="294"/>
        <end position="310"/>
    </location>
</feature>
<dbReference type="InterPro" id="IPR000253">
    <property type="entry name" value="FHA_dom"/>
</dbReference>
<evidence type="ECO:0000313" key="5">
    <source>
        <dbReference type="Proteomes" id="UP000642509"/>
    </source>
</evidence>
<feature type="compositionally biased region" description="Basic and acidic residues" evidence="2">
    <location>
        <begin position="168"/>
        <end position="184"/>
    </location>
</feature>
<dbReference type="PROSITE" id="PS50006">
    <property type="entry name" value="FHA_DOMAIN"/>
    <property type="match status" value="1"/>
</dbReference>
<feature type="compositionally biased region" description="Pro residues" evidence="2">
    <location>
        <begin position="513"/>
        <end position="526"/>
    </location>
</feature>
<reference evidence="5" key="1">
    <citation type="journal article" date="2019" name="Int. J. Syst. Evol. Microbiol.">
        <title>The Global Catalogue of Microorganisms (GCM) 10K type strain sequencing project: providing services to taxonomists for standard genome sequencing and annotation.</title>
        <authorList>
            <consortium name="The Broad Institute Genomics Platform"/>
            <consortium name="The Broad Institute Genome Sequencing Center for Infectious Disease"/>
            <person name="Wu L."/>
            <person name="Ma J."/>
        </authorList>
    </citation>
    <scope>NUCLEOTIDE SEQUENCE [LARGE SCALE GENOMIC DNA]</scope>
    <source>
        <strain evidence="5">CGMCC 1.7064</strain>
    </source>
</reference>
<dbReference type="EMBL" id="BMLQ01000001">
    <property type="protein sequence ID" value="GGO40930.1"/>
    <property type="molecule type" value="Genomic_DNA"/>
</dbReference>
<feature type="compositionally biased region" description="Basic and acidic residues" evidence="2">
    <location>
        <begin position="422"/>
        <end position="438"/>
    </location>
</feature>
<keyword evidence="1" id="KW-0597">Phosphoprotein</keyword>
<evidence type="ECO:0000313" key="4">
    <source>
        <dbReference type="EMBL" id="GGO40930.1"/>
    </source>
</evidence>
<feature type="compositionally biased region" description="Low complexity" evidence="2">
    <location>
        <begin position="482"/>
        <end position="491"/>
    </location>
</feature>
<feature type="domain" description="FHA" evidence="3">
    <location>
        <begin position="584"/>
        <end position="640"/>
    </location>
</feature>
<protein>
    <recommendedName>
        <fullName evidence="3">FHA domain-containing protein</fullName>
    </recommendedName>
</protein>
<evidence type="ECO:0000256" key="2">
    <source>
        <dbReference type="SAM" id="MobiDB-lite"/>
    </source>
</evidence>
<gene>
    <name evidence="4" type="ORF">GCM10010977_04040</name>
</gene>
<proteinExistence type="predicted"/>
<keyword evidence="5" id="KW-1185">Reference proteome</keyword>
<feature type="compositionally biased region" description="Low complexity" evidence="2">
    <location>
        <begin position="350"/>
        <end position="365"/>
    </location>
</feature>
<dbReference type="Gene3D" id="2.60.200.20">
    <property type="match status" value="1"/>
</dbReference>
<organism evidence="4 5">
    <name type="scientific">Citricoccus zhacaiensis</name>
    <dbReference type="NCBI Taxonomy" id="489142"/>
    <lineage>
        <taxon>Bacteria</taxon>
        <taxon>Bacillati</taxon>
        <taxon>Actinomycetota</taxon>
        <taxon>Actinomycetes</taxon>
        <taxon>Micrococcales</taxon>
        <taxon>Micrococcaceae</taxon>
        <taxon>Citricoccus</taxon>
    </lineage>
</organism>
<dbReference type="Pfam" id="PF00498">
    <property type="entry name" value="FHA"/>
    <property type="match status" value="1"/>
</dbReference>
<accession>A0ABQ2LNK7</accession>
<dbReference type="InterPro" id="IPR008984">
    <property type="entry name" value="SMAD_FHA_dom_sf"/>
</dbReference>